<accession>A0A9X6NJF3</accession>
<dbReference type="AlphaFoldDB" id="A0A9X6NJF3"/>
<feature type="region of interest" description="Disordered" evidence="1">
    <location>
        <begin position="122"/>
        <end position="192"/>
    </location>
</feature>
<feature type="compositionally biased region" description="Low complexity" evidence="1">
    <location>
        <begin position="126"/>
        <end position="138"/>
    </location>
</feature>
<dbReference type="Proteomes" id="UP000192578">
    <property type="component" value="Unassembled WGS sequence"/>
</dbReference>
<evidence type="ECO:0000256" key="1">
    <source>
        <dbReference type="SAM" id="MobiDB-lite"/>
    </source>
</evidence>
<protein>
    <submittedName>
        <fullName evidence="2">Uncharacterized protein</fullName>
    </submittedName>
</protein>
<name>A0A9X6NJF3_HYPEX</name>
<sequence length="208" mass="23414">MDLEQPRHLLLALLKARRGFLHRPTPHTCEIFEDTSSRNRFPDFAGRLQKRELRPGKGSPYRDCAMLHKKTRGSPALRFRVRHLPSCLRPCDSGEKPPRPRATSRVPETALRVLVLAKRPPRVAPSTTTGRIRSTTTDRSVDHHGNTLGVTTRSRPVGATQTSLRLPEAPDGALQQRATRWRQTNDRGEGGVSARGLVISHRDSFIWD</sequence>
<proteinExistence type="predicted"/>
<dbReference type="EMBL" id="MTYJ01000644">
    <property type="protein sequence ID" value="OWA55305.1"/>
    <property type="molecule type" value="Genomic_DNA"/>
</dbReference>
<evidence type="ECO:0000313" key="3">
    <source>
        <dbReference type="Proteomes" id="UP000192578"/>
    </source>
</evidence>
<comment type="caution">
    <text evidence="2">The sequence shown here is derived from an EMBL/GenBank/DDBJ whole genome shotgun (WGS) entry which is preliminary data.</text>
</comment>
<keyword evidence="3" id="KW-1185">Reference proteome</keyword>
<gene>
    <name evidence="2" type="ORF">BV898_19688</name>
</gene>
<feature type="compositionally biased region" description="Polar residues" evidence="1">
    <location>
        <begin position="148"/>
        <end position="164"/>
    </location>
</feature>
<evidence type="ECO:0000313" key="2">
    <source>
        <dbReference type="EMBL" id="OWA55305.1"/>
    </source>
</evidence>
<reference evidence="3" key="1">
    <citation type="submission" date="2017-01" db="EMBL/GenBank/DDBJ databases">
        <title>Comparative genomics of anhydrobiosis in the tardigrade Hypsibius dujardini.</title>
        <authorList>
            <person name="Yoshida Y."/>
            <person name="Koutsovoulos G."/>
            <person name="Laetsch D."/>
            <person name="Stevens L."/>
            <person name="Kumar S."/>
            <person name="Horikawa D."/>
            <person name="Ishino K."/>
            <person name="Komine S."/>
            <person name="Tomita M."/>
            <person name="Blaxter M."/>
            <person name="Arakawa K."/>
        </authorList>
    </citation>
    <scope>NUCLEOTIDE SEQUENCE [LARGE SCALE GENOMIC DNA]</scope>
    <source>
        <strain evidence="3">Z151</strain>
    </source>
</reference>
<organism evidence="2 3">
    <name type="scientific">Hypsibius exemplaris</name>
    <name type="common">Freshwater tardigrade</name>
    <dbReference type="NCBI Taxonomy" id="2072580"/>
    <lineage>
        <taxon>Eukaryota</taxon>
        <taxon>Metazoa</taxon>
        <taxon>Ecdysozoa</taxon>
        <taxon>Tardigrada</taxon>
        <taxon>Eutardigrada</taxon>
        <taxon>Parachela</taxon>
        <taxon>Hypsibioidea</taxon>
        <taxon>Hypsibiidae</taxon>
        <taxon>Hypsibius</taxon>
    </lineage>
</organism>